<keyword evidence="3" id="KW-1185">Reference proteome</keyword>
<keyword evidence="1" id="KW-1133">Transmembrane helix</keyword>
<evidence type="ECO:0000313" key="2">
    <source>
        <dbReference type="EMBL" id="KAK1393104.1"/>
    </source>
</evidence>
<name>A0AAD8IXN1_9APIA</name>
<reference evidence="2" key="2">
    <citation type="submission" date="2023-05" db="EMBL/GenBank/DDBJ databases">
        <authorList>
            <person name="Schelkunov M.I."/>
        </authorList>
    </citation>
    <scope>NUCLEOTIDE SEQUENCE</scope>
    <source>
        <strain evidence="2">Hsosn_3</strain>
        <tissue evidence="2">Leaf</tissue>
    </source>
</reference>
<accession>A0AAD8IXN1</accession>
<comment type="caution">
    <text evidence="2">The sequence shown here is derived from an EMBL/GenBank/DDBJ whole genome shotgun (WGS) entry which is preliminary data.</text>
</comment>
<keyword evidence="1" id="KW-0812">Transmembrane</keyword>
<evidence type="ECO:0000313" key="3">
    <source>
        <dbReference type="Proteomes" id="UP001237642"/>
    </source>
</evidence>
<evidence type="ECO:0000256" key="1">
    <source>
        <dbReference type="SAM" id="Phobius"/>
    </source>
</evidence>
<reference evidence="2" key="1">
    <citation type="submission" date="2023-02" db="EMBL/GenBank/DDBJ databases">
        <title>Genome of toxic invasive species Heracleum sosnowskyi carries increased number of genes despite the absence of recent whole-genome duplications.</title>
        <authorList>
            <person name="Schelkunov M."/>
            <person name="Shtratnikova V."/>
            <person name="Makarenko M."/>
            <person name="Klepikova A."/>
            <person name="Omelchenko D."/>
            <person name="Novikova G."/>
            <person name="Obukhova E."/>
            <person name="Bogdanov V."/>
            <person name="Penin A."/>
            <person name="Logacheva M."/>
        </authorList>
    </citation>
    <scope>NUCLEOTIDE SEQUENCE</scope>
    <source>
        <strain evidence="2">Hsosn_3</strain>
        <tissue evidence="2">Leaf</tissue>
    </source>
</reference>
<protein>
    <submittedName>
        <fullName evidence="2">Uncharacterized protein</fullName>
    </submittedName>
</protein>
<dbReference type="Proteomes" id="UP001237642">
    <property type="component" value="Unassembled WGS sequence"/>
</dbReference>
<proteinExistence type="predicted"/>
<dbReference type="EMBL" id="JAUIZM010000003">
    <property type="protein sequence ID" value="KAK1393104.1"/>
    <property type="molecule type" value="Genomic_DNA"/>
</dbReference>
<feature type="transmembrane region" description="Helical" evidence="1">
    <location>
        <begin position="67"/>
        <end position="86"/>
    </location>
</feature>
<keyword evidence="1" id="KW-0472">Membrane</keyword>
<sequence length="104" mass="12353">MFNQSLHLMFLEEVLSLYIYETMETSDVKKLLEIINSTLFKFQIKPRYAFKRKEIRPGEFQYRINEAFAVNGFSLVFNVVLVVIVAPMKPVDEKKRPVRNMNNF</sequence>
<organism evidence="2 3">
    <name type="scientific">Heracleum sosnowskyi</name>
    <dbReference type="NCBI Taxonomy" id="360622"/>
    <lineage>
        <taxon>Eukaryota</taxon>
        <taxon>Viridiplantae</taxon>
        <taxon>Streptophyta</taxon>
        <taxon>Embryophyta</taxon>
        <taxon>Tracheophyta</taxon>
        <taxon>Spermatophyta</taxon>
        <taxon>Magnoliopsida</taxon>
        <taxon>eudicotyledons</taxon>
        <taxon>Gunneridae</taxon>
        <taxon>Pentapetalae</taxon>
        <taxon>asterids</taxon>
        <taxon>campanulids</taxon>
        <taxon>Apiales</taxon>
        <taxon>Apiaceae</taxon>
        <taxon>Apioideae</taxon>
        <taxon>apioid superclade</taxon>
        <taxon>Tordylieae</taxon>
        <taxon>Tordyliinae</taxon>
        <taxon>Heracleum</taxon>
    </lineage>
</organism>
<gene>
    <name evidence="2" type="ORF">POM88_012160</name>
</gene>
<dbReference type="AlphaFoldDB" id="A0AAD8IXN1"/>